<evidence type="ECO:0000313" key="2">
    <source>
        <dbReference type="EMBL" id="KKL64825.1"/>
    </source>
</evidence>
<comment type="caution">
    <text evidence="2">The sequence shown here is derived from an EMBL/GenBank/DDBJ whole genome shotgun (WGS) entry which is preliminary data.</text>
</comment>
<sequence>MITRERDPIRQEPPTPAEDKRFLSLQCEAVDAGCTLEYVGTRRMRGYVFKSCDTGPGGVKCMTLDEVDEELDNFRY</sequence>
<name>A0A0F9G5K5_9ZZZZ</name>
<evidence type="ECO:0000256" key="1">
    <source>
        <dbReference type="SAM" id="MobiDB-lite"/>
    </source>
</evidence>
<dbReference type="AlphaFoldDB" id="A0A0F9G5K5"/>
<organism evidence="2">
    <name type="scientific">marine sediment metagenome</name>
    <dbReference type="NCBI Taxonomy" id="412755"/>
    <lineage>
        <taxon>unclassified sequences</taxon>
        <taxon>metagenomes</taxon>
        <taxon>ecological metagenomes</taxon>
    </lineage>
</organism>
<dbReference type="EMBL" id="LAZR01027729">
    <property type="protein sequence ID" value="KKL64825.1"/>
    <property type="molecule type" value="Genomic_DNA"/>
</dbReference>
<accession>A0A0F9G5K5</accession>
<protein>
    <submittedName>
        <fullName evidence="2">Uncharacterized protein</fullName>
    </submittedName>
</protein>
<feature type="region of interest" description="Disordered" evidence="1">
    <location>
        <begin position="1"/>
        <end position="20"/>
    </location>
</feature>
<gene>
    <name evidence="2" type="ORF">LCGC14_2161120</name>
</gene>
<reference evidence="2" key="1">
    <citation type="journal article" date="2015" name="Nature">
        <title>Complex archaea that bridge the gap between prokaryotes and eukaryotes.</title>
        <authorList>
            <person name="Spang A."/>
            <person name="Saw J.H."/>
            <person name="Jorgensen S.L."/>
            <person name="Zaremba-Niedzwiedzka K."/>
            <person name="Martijn J."/>
            <person name="Lind A.E."/>
            <person name="van Eijk R."/>
            <person name="Schleper C."/>
            <person name="Guy L."/>
            <person name="Ettema T.J."/>
        </authorList>
    </citation>
    <scope>NUCLEOTIDE SEQUENCE</scope>
</reference>
<feature type="compositionally biased region" description="Basic and acidic residues" evidence="1">
    <location>
        <begin position="1"/>
        <end position="10"/>
    </location>
</feature>
<proteinExistence type="predicted"/>